<dbReference type="Gene3D" id="1.10.630.10">
    <property type="entry name" value="Cytochrome P450"/>
    <property type="match status" value="1"/>
</dbReference>
<gene>
    <name evidence="11" type="ORF">ASPWEDRAFT_176621</name>
</gene>
<dbReference type="InterPro" id="IPR017972">
    <property type="entry name" value="Cyt_P450_CS"/>
</dbReference>
<evidence type="ECO:0000313" key="11">
    <source>
        <dbReference type="EMBL" id="OJJ31553.1"/>
    </source>
</evidence>
<dbReference type="STRING" id="1073089.A0A1L9R9J5"/>
<dbReference type="OrthoDB" id="1470350at2759"/>
<evidence type="ECO:0000256" key="8">
    <source>
        <dbReference type="PIRSR" id="PIRSR602401-1"/>
    </source>
</evidence>
<dbReference type="SUPFAM" id="SSF48264">
    <property type="entry name" value="Cytochrome P450"/>
    <property type="match status" value="1"/>
</dbReference>
<dbReference type="PRINTS" id="PR00463">
    <property type="entry name" value="EP450I"/>
</dbReference>
<evidence type="ECO:0000256" key="9">
    <source>
        <dbReference type="RuleBase" id="RU000461"/>
    </source>
</evidence>
<proteinExistence type="inferred from homology"/>
<evidence type="ECO:0000256" key="3">
    <source>
        <dbReference type="ARBA" id="ARBA00022617"/>
    </source>
</evidence>
<keyword evidence="5 9" id="KW-0560">Oxidoreductase</keyword>
<dbReference type="InterPro" id="IPR050121">
    <property type="entry name" value="Cytochrome_P450_monoxygenase"/>
</dbReference>
<dbReference type="GO" id="GO:0004497">
    <property type="term" value="F:monooxygenase activity"/>
    <property type="evidence" value="ECO:0007669"/>
    <property type="project" value="UniProtKB-KW"/>
</dbReference>
<name>A0A1L9R9J5_ASPWE</name>
<comment type="similarity">
    <text evidence="2 9">Belongs to the cytochrome P450 family.</text>
</comment>
<dbReference type="PRINTS" id="PR00385">
    <property type="entry name" value="P450"/>
</dbReference>
<keyword evidence="3 8" id="KW-0349">Heme</keyword>
<dbReference type="VEuPathDB" id="FungiDB:ASPWEDRAFT_176621"/>
<dbReference type="RefSeq" id="XP_040685230.1">
    <property type="nucleotide sequence ID" value="XM_040831533.1"/>
</dbReference>
<keyword evidence="10" id="KW-0812">Transmembrane</keyword>
<dbReference type="GO" id="GO:0009403">
    <property type="term" value="P:toxin biosynthetic process"/>
    <property type="evidence" value="ECO:0007669"/>
    <property type="project" value="UniProtKB-ARBA"/>
</dbReference>
<feature type="transmembrane region" description="Helical" evidence="10">
    <location>
        <begin position="12"/>
        <end position="33"/>
    </location>
</feature>
<feature type="binding site" description="axial binding residue" evidence="8">
    <location>
        <position position="445"/>
    </location>
    <ligand>
        <name>heme</name>
        <dbReference type="ChEBI" id="CHEBI:30413"/>
    </ligand>
    <ligandPart>
        <name>Fe</name>
        <dbReference type="ChEBI" id="CHEBI:18248"/>
    </ligandPart>
</feature>
<dbReference type="PANTHER" id="PTHR24305">
    <property type="entry name" value="CYTOCHROME P450"/>
    <property type="match status" value="1"/>
</dbReference>
<dbReference type="GeneID" id="63747381"/>
<evidence type="ECO:0000256" key="1">
    <source>
        <dbReference type="ARBA" id="ARBA00001971"/>
    </source>
</evidence>
<evidence type="ECO:0000256" key="10">
    <source>
        <dbReference type="SAM" id="Phobius"/>
    </source>
</evidence>
<keyword evidence="10" id="KW-0472">Membrane</keyword>
<keyword evidence="12" id="KW-1185">Reference proteome</keyword>
<dbReference type="GO" id="GO:0016705">
    <property type="term" value="F:oxidoreductase activity, acting on paired donors, with incorporation or reduction of molecular oxygen"/>
    <property type="evidence" value="ECO:0007669"/>
    <property type="project" value="InterPro"/>
</dbReference>
<evidence type="ECO:0000256" key="7">
    <source>
        <dbReference type="ARBA" id="ARBA00023033"/>
    </source>
</evidence>
<dbReference type="PANTHER" id="PTHR24305:SF210">
    <property type="entry name" value="CYTOCHROME P450 MONOOXYGENASE ASQL-RELATED"/>
    <property type="match status" value="1"/>
</dbReference>
<keyword evidence="4 8" id="KW-0479">Metal-binding</keyword>
<evidence type="ECO:0000256" key="4">
    <source>
        <dbReference type="ARBA" id="ARBA00022723"/>
    </source>
</evidence>
<comment type="cofactor">
    <cofactor evidence="1 8">
        <name>heme</name>
        <dbReference type="ChEBI" id="CHEBI:30413"/>
    </cofactor>
</comment>
<organism evidence="11 12">
    <name type="scientific">Aspergillus wentii DTO 134E9</name>
    <dbReference type="NCBI Taxonomy" id="1073089"/>
    <lineage>
        <taxon>Eukaryota</taxon>
        <taxon>Fungi</taxon>
        <taxon>Dikarya</taxon>
        <taxon>Ascomycota</taxon>
        <taxon>Pezizomycotina</taxon>
        <taxon>Eurotiomycetes</taxon>
        <taxon>Eurotiomycetidae</taxon>
        <taxon>Eurotiales</taxon>
        <taxon>Aspergillaceae</taxon>
        <taxon>Aspergillus</taxon>
        <taxon>Aspergillus subgen. Cremei</taxon>
    </lineage>
</organism>
<evidence type="ECO:0000256" key="2">
    <source>
        <dbReference type="ARBA" id="ARBA00010617"/>
    </source>
</evidence>
<dbReference type="Proteomes" id="UP000184383">
    <property type="component" value="Unassembled WGS sequence"/>
</dbReference>
<keyword evidence="7 9" id="KW-0503">Monooxygenase</keyword>
<reference evidence="12" key="1">
    <citation type="journal article" date="2017" name="Genome Biol.">
        <title>Comparative genomics reveals high biological diversity and specific adaptations in the industrially and medically important fungal genus Aspergillus.</title>
        <authorList>
            <person name="de Vries R.P."/>
            <person name="Riley R."/>
            <person name="Wiebenga A."/>
            <person name="Aguilar-Osorio G."/>
            <person name="Amillis S."/>
            <person name="Uchima C.A."/>
            <person name="Anderluh G."/>
            <person name="Asadollahi M."/>
            <person name="Askin M."/>
            <person name="Barry K."/>
            <person name="Battaglia E."/>
            <person name="Bayram O."/>
            <person name="Benocci T."/>
            <person name="Braus-Stromeyer S.A."/>
            <person name="Caldana C."/>
            <person name="Canovas D."/>
            <person name="Cerqueira G.C."/>
            <person name="Chen F."/>
            <person name="Chen W."/>
            <person name="Choi C."/>
            <person name="Clum A."/>
            <person name="Dos Santos R.A."/>
            <person name="Damasio A.R."/>
            <person name="Diallinas G."/>
            <person name="Emri T."/>
            <person name="Fekete E."/>
            <person name="Flipphi M."/>
            <person name="Freyberg S."/>
            <person name="Gallo A."/>
            <person name="Gournas C."/>
            <person name="Habgood R."/>
            <person name="Hainaut M."/>
            <person name="Harispe M.L."/>
            <person name="Henrissat B."/>
            <person name="Hilden K.S."/>
            <person name="Hope R."/>
            <person name="Hossain A."/>
            <person name="Karabika E."/>
            <person name="Karaffa L."/>
            <person name="Karanyi Z."/>
            <person name="Krasevec N."/>
            <person name="Kuo A."/>
            <person name="Kusch H."/>
            <person name="LaButti K."/>
            <person name="Lagendijk E.L."/>
            <person name="Lapidus A."/>
            <person name="Levasseur A."/>
            <person name="Lindquist E."/>
            <person name="Lipzen A."/>
            <person name="Logrieco A.F."/>
            <person name="MacCabe A."/>
            <person name="Maekelae M.R."/>
            <person name="Malavazi I."/>
            <person name="Melin P."/>
            <person name="Meyer V."/>
            <person name="Mielnichuk N."/>
            <person name="Miskei M."/>
            <person name="Molnar A.P."/>
            <person name="Mule G."/>
            <person name="Ngan C.Y."/>
            <person name="Orejas M."/>
            <person name="Orosz E."/>
            <person name="Ouedraogo J.P."/>
            <person name="Overkamp K.M."/>
            <person name="Park H.-S."/>
            <person name="Perrone G."/>
            <person name="Piumi F."/>
            <person name="Punt P.J."/>
            <person name="Ram A.F."/>
            <person name="Ramon A."/>
            <person name="Rauscher S."/>
            <person name="Record E."/>
            <person name="Riano-Pachon D.M."/>
            <person name="Robert V."/>
            <person name="Roehrig J."/>
            <person name="Ruller R."/>
            <person name="Salamov A."/>
            <person name="Salih N.S."/>
            <person name="Samson R.A."/>
            <person name="Sandor E."/>
            <person name="Sanguinetti M."/>
            <person name="Schuetze T."/>
            <person name="Sepcic K."/>
            <person name="Shelest E."/>
            <person name="Sherlock G."/>
            <person name="Sophianopoulou V."/>
            <person name="Squina F.M."/>
            <person name="Sun H."/>
            <person name="Susca A."/>
            <person name="Todd R.B."/>
            <person name="Tsang A."/>
            <person name="Unkles S.E."/>
            <person name="van de Wiele N."/>
            <person name="van Rossen-Uffink D."/>
            <person name="Oliveira J.V."/>
            <person name="Vesth T.C."/>
            <person name="Visser J."/>
            <person name="Yu J.-H."/>
            <person name="Zhou M."/>
            <person name="Andersen M.R."/>
            <person name="Archer D.B."/>
            <person name="Baker S.E."/>
            <person name="Benoit I."/>
            <person name="Brakhage A.A."/>
            <person name="Braus G.H."/>
            <person name="Fischer R."/>
            <person name="Frisvad J.C."/>
            <person name="Goldman G.H."/>
            <person name="Houbraken J."/>
            <person name="Oakley B."/>
            <person name="Pocsi I."/>
            <person name="Scazzocchio C."/>
            <person name="Seiboth B."/>
            <person name="vanKuyk P.A."/>
            <person name="Wortman J."/>
            <person name="Dyer P.S."/>
            <person name="Grigoriev I.V."/>
        </authorList>
    </citation>
    <scope>NUCLEOTIDE SEQUENCE [LARGE SCALE GENOMIC DNA]</scope>
    <source>
        <strain evidence="12">DTO 134E9</strain>
    </source>
</reference>
<evidence type="ECO:0000313" key="12">
    <source>
        <dbReference type="Proteomes" id="UP000184383"/>
    </source>
</evidence>
<dbReference type="InterPro" id="IPR002401">
    <property type="entry name" value="Cyt_P450_E_grp-I"/>
</dbReference>
<protein>
    <submittedName>
        <fullName evidence="11">Uncharacterized protein</fullName>
    </submittedName>
</protein>
<dbReference type="InterPro" id="IPR001128">
    <property type="entry name" value="Cyt_P450"/>
</dbReference>
<dbReference type="GO" id="GO:0020037">
    <property type="term" value="F:heme binding"/>
    <property type="evidence" value="ECO:0007669"/>
    <property type="project" value="InterPro"/>
</dbReference>
<dbReference type="EMBL" id="KV878216">
    <property type="protein sequence ID" value="OJJ31553.1"/>
    <property type="molecule type" value="Genomic_DNA"/>
</dbReference>
<keyword evidence="10" id="KW-1133">Transmembrane helix</keyword>
<sequence length="500" mass="57471">MDFIFQASKANVASMVAWISFLIISTLLGRVFYRLYFHPLRNIPGPKLAASTKLCYLYWTNSGRLHYKVKELHDQYGDVVRIAPNFLVYKAPPAWKDIYGHRKHGDGSFLKDPQFYIPTPSGHSLIGSNDADHSRERRLLSHAFSEKSLREQESLVQSYVDLLINGLYNEIEASRETVDLTKWYNFTTFDIIGDLVFGEPFNCLRDNRYHPWVSIVFGGMKSSTILRGASLYGCLAPIIKSLIPKSVLQKRMEHHRMTQDKLNRRLEMKTTRPDFMTYVLRYNDERGMTQRELEANSSLLIIAGSETTATLLSGCTFYLLRHPEIHKKLINEVRGSFQTQEEINFLSVAKLSYMNCVLEESLRMYPPVPGVLPRRVPDGGAMIDGEFIPEGTSVSMGYYSAFRAESNFAEPDSFIPERWSENKDPAFASDNKEVLQPFSYGPRNCLGKNLAYAEMRLIMAKVLWNFDLSLDSDSYNWDIQPSYTIWQKHPLNVKLTPVQR</sequence>
<dbReference type="CDD" id="cd11058">
    <property type="entry name" value="CYP60B-like"/>
    <property type="match status" value="1"/>
</dbReference>
<evidence type="ECO:0000256" key="6">
    <source>
        <dbReference type="ARBA" id="ARBA00023004"/>
    </source>
</evidence>
<dbReference type="PROSITE" id="PS00086">
    <property type="entry name" value="CYTOCHROME_P450"/>
    <property type="match status" value="1"/>
</dbReference>
<keyword evidence="6 8" id="KW-0408">Iron</keyword>
<evidence type="ECO:0000256" key="5">
    <source>
        <dbReference type="ARBA" id="ARBA00023002"/>
    </source>
</evidence>
<dbReference type="FunFam" id="1.10.630.10:FF:000047">
    <property type="entry name" value="Cytochrome P450 monooxygenase"/>
    <property type="match status" value="1"/>
</dbReference>
<dbReference type="InterPro" id="IPR036396">
    <property type="entry name" value="Cyt_P450_sf"/>
</dbReference>
<dbReference type="Pfam" id="PF00067">
    <property type="entry name" value="p450"/>
    <property type="match status" value="1"/>
</dbReference>
<accession>A0A1L9R9J5</accession>
<dbReference type="GO" id="GO:0005506">
    <property type="term" value="F:iron ion binding"/>
    <property type="evidence" value="ECO:0007669"/>
    <property type="project" value="InterPro"/>
</dbReference>
<dbReference type="AlphaFoldDB" id="A0A1L9R9J5"/>